<gene>
    <name evidence="1" type="ORF">RO3G_14501</name>
</gene>
<dbReference type="AlphaFoldDB" id="I1CMW0"/>
<keyword evidence="2" id="KW-1185">Reference proteome</keyword>
<sequence length="121" mass="13207">MNEICLVRYLYGESMNSLTKRAGSAGEENCQAIAIRLGWELSRLVIAILGGGNEALLGDGERLDRMGGLRGREETVDDVVHPDREGWMPVIDGFGAGCFREKAFSCCNLRISAWAVVKLAC</sequence>
<evidence type="ECO:0000313" key="1">
    <source>
        <dbReference type="EMBL" id="EIE89790.1"/>
    </source>
</evidence>
<organism evidence="1 2">
    <name type="scientific">Rhizopus delemar (strain RA 99-880 / ATCC MYA-4621 / FGSC 9543 / NRRL 43880)</name>
    <name type="common">Mucormycosis agent</name>
    <name type="synonym">Rhizopus arrhizus var. delemar</name>
    <dbReference type="NCBI Taxonomy" id="246409"/>
    <lineage>
        <taxon>Eukaryota</taxon>
        <taxon>Fungi</taxon>
        <taxon>Fungi incertae sedis</taxon>
        <taxon>Mucoromycota</taxon>
        <taxon>Mucoromycotina</taxon>
        <taxon>Mucoromycetes</taxon>
        <taxon>Mucorales</taxon>
        <taxon>Mucorineae</taxon>
        <taxon>Rhizopodaceae</taxon>
        <taxon>Rhizopus</taxon>
    </lineage>
</organism>
<name>I1CMW0_RHIO9</name>
<dbReference type="InParanoid" id="I1CMW0"/>
<proteinExistence type="predicted"/>
<protein>
    <submittedName>
        <fullName evidence="1">Uncharacterized protein</fullName>
    </submittedName>
</protein>
<evidence type="ECO:0000313" key="2">
    <source>
        <dbReference type="Proteomes" id="UP000009138"/>
    </source>
</evidence>
<dbReference type="VEuPathDB" id="FungiDB:RO3G_14501"/>
<dbReference type="Proteomes" id="UP000009138">
    <property type="component" value="Unassembled WGS sequence"/>
</dbReference>
<accession>I1CMW0</accession>
<dbReference type="EMBL" id="CH476745">
    <property type="protein sequence ID" value="EIE89790.1"/>
    <property type="molecule type" value="Genomic_DNA"/>
</dbReference>
<dbReference type="GeneID" id="93621466"/>
<dbReference type="RefSeq" id="XP_067525186.1">
    <property type="nucleotide sequence ID" value="XM_067669085.1"/>
</dbReference>
<reference evidence="1 2" key="1">
    <citation type="journal article" date="2009" name="PLoS Genet.">
        <title>Genomic analysis of the basal lineage fungus Rhizopus oryzae reveals a whole-genome duplication.</title>
        <authorList>
            <person name="Ma L.-J."/>
            <person name="Ibrahim A.S."/>
            <person name="Skory C."/>
            <person name="Grabherr M.G."/>
            <person name="Burger G."/>
            <person name="Butler M."/>
            <person name="Elias M."/>
            <person name="Idnurm A."/>
            <person name="Lang B.F."/>
            <person name="Sone T."/>
            <person name="Abe A."/>
            <person name="Calvo S.E."/>
            <person name="Corrochano L.M."/>
            <person name="Engels R."/>
            <person name="Fu J."/>
            <person name="Hansberg W."/>
            <person name="Kim J.-M."/>
            <person name="Kodira C.D."/>
            <person name="Koehrsen M.J."/>
            <person name="Liu B."/>
            <person name="Miranda-Saavedra D."/>
            <person name="O'Leary S."/>
            <person name="Ortiz-Castellanos L."/>
            <person name="Poulter R."/>
            <person name="Rodriguez-Romero J."/>
            <person name="Ruiz-Herrera J."/>
            <person name="Shen Y.-Q."/>
            <person name="Zeng Q."/>
            <person name="Galagan J."/>
            <person name="Birren B.W."/>
            <person name="Cuomo C.A."/>
            <person name="Wickes B.L."/>
        </authorList>
    </citation>
    <scope>NUCLEOTIDE SEQUENCE [LARGE SCALE GENOMIC DNA]</scope>
    <source>
        <strain evidence="2">RA 99-880 / ATCC MYA-4621 / FGSC 9543 / NRRL 43880</strain>
    </source>
</reference>